<evidence type="ECO:0000256" key="1">
    <source>
        <dbReference type="SAM" id="Phobius"/>
    </source>
</evidence>
<keyword evidence="3" id="KW-1185">Reference proteome</keyword>
<dbReference type="VEuPathDB" id="FungiDB:ASPACDRAFT_1871745"/>
<accession>A0A1L9WQ04</accession>
<dbReference type="AlphaFoldDB" id="A0A1L9WQ04"/>
<dbReference type="RefSeq" id="XP_020054599.1">
    <property type="nucleotide sequence ID" value="XM_020197976.1"/>
</dbReference>
<sequence length="106" mass="11676">IVKPATNRGPAVPGSLAILFPLSVISVLVHIWGRFGPEPASRPTCFQFSPSLPTFIDHRFTLSAGPHCDYRIRNITKITSSTISSSQNEGCFPCYRGRRPRRYGSG</sequence>
<evidence type="ECO:0000313" key="2">
    <source>
        <dbReference type="EMBL" id="OJJ98259.1"/>
    </source>
</evidence>
<keyword evidence="1" id="KW-1133">Transmembrane helix</keyword>
<organism evidence="2 3">
    <name type="scientific">Aspergillus aculeatus (strain ATCC 16872 / CBS 172.66 / WB 5094)</name>
    <dbReference type="NCBI Taxonomy" id="690307"/>
    <lineage>
        <taxon>Eukaryota</taxon>
        <taxon>Fungi</taxon>
        <taxon>Dikarya</taxon>
        <taxon>Ascomycota</taxon>
        <taxon>Pezizomycotina</taxon>
        <taxon>Eurotiomycetes</taxon>
        <taxon>Eurotiomycetidae</taxon>
        <taxon>Eurotiales</taxon>
        <taxon>Aspergillaceae</taxon>
        <taxon>Aspergillus</taxon>
        <taxon>Aspergillus subgen. Circumdati</taxon>
    </lineage>
</organism>
<keyword evidence="1" id="KW-0812">Transmembrane</keyword>
<reference evidence="3" key="1">
    <citation type="journal article" date="2017" name="Genome Biol.">
        <title>Comparative genomics reveals high biological diversity and specific adaptations in the industrially and medically important fungal genus Aspergillus.</title>
        <authorList>
            <person name="de Vries R.P."/>
            <person name="Riley R."/>
            <person name="Wiebenga A."/>
            <person name="Aguilar-Osorio G."/>
            <person name="Amillis S."/>
            <person name="Uchima C.A."/>
            <person name="Anderluh G."/>
            <person name="Asadollahi M."/>
            <person name="Askin M."/>
            <person name="Barry K."/>
            <person name="Battaglia E."/>
            <person name="Bayram O."/>
            <person name="Benocci T."/>
            <person name="Braus-Stromeyer S.A."/>
            <person name="Caldana C."/>
            <person name="Canovas D."/>
            <person name="Cerqueira G.C."/>
            <person name="Chen F."/>
            <person name="Chen W."/>
            <person name="Choi C."/>
            <person name="Clum A."/>
            <person name="Dos Santos R.A."/>
            <person name="Damasio A.R."/>
            <person name="Diallinas G."/>
            <person name="Emri T."/>
            <person name="Fekete E."/>
            <person name="Flipphi M."/>
            <person name="Freyberg S."/>
            <person name="Gallo A."/>
            <person name="Gournas C."/>
            <person name="Habgood R."/>
            <person name="Hainaut M."/>
            <person name="Harispe M.L."/>
            <person name="Henrissat B."/>
            <person name="Hilden K.S."/>
            <person name="Hope R."/>
            <person name="Hossain A."/>
            <person name="Karabika E."/>
            <person name="Karaffa L."/>
            <person name="Karanyi Z."/>
            <person name="Krasevec N."/>
            <person name="Kuo A."/>
            <person name="Kusch H."/>
            <person name="LaButti K."/>
            <person name="Lagendijk E.L."/>
            <person name="Lapidus A."/>
            <person name="Levasseur A."/>
            <person name="Lindquist E."/>
            <person name="Lipzen A."/>
            <person name="Logrieco A.F."/>
            <person name="MacCabe A."/>
            <person name="Maekelae M.R."/>
            <person name="Malavazi I."/>
            <person name="Melin P."/>
            <person name="Meyer V."/>
            <person name="Mielnichuk N."/>
            <person name="Miskei M."/>
            <person name="Molnar A.P."/>
            <person name="Mule G."/>
            <person name="Ngan C.Y."/>
            <person name="Orejas M."/>
            <person name="Orosz E."/>
            <person name="Ouedraogo J.P."/>
            <person name="Overkamp K.M."/>
            <person name="Park H.-S."/>
            <person name="Perrone G."/>
            <person name="Piumi F."/>
            <person name="Punt P.J."/>
            <person name="Ram A.F."/>
            <person name="Ramon A."/>
            <person name="Rauscher S."/>
            <person name="Record E."/>
            <person name="Riano-Pachon D.M."/>
            <person name="Robert V."/>
            <person name="Roehrig J."/>
            <person name="Ruller R."/>
            <person name="Salamov A."/>
            <person name="Salih N.S."/>
            <person name="Samson R.A."/>
            <person name="Sandor E."/>
            <person name="Sanguinetti M."/>
            <person name="Schuetze T."/>
            <person name="Sepcic K."/>
            <person name="Shelest E."/>
            <person name="Sherlock G."/>
            <person name="Sophianopoulou V."/>
            <person name="Squina F.M."/>
            <person name="Sun H."/>
            <person name="Susca A."/>
            <person name="Todd R.B."/>
            <person name="Tsang A."/>
            <person name="Unkles S.E."/>
            <person name="van de Wiele N."/>
            <person name="van Rossen-Uffink D."/>
            <person name="Oliveira J.V."/>
            <person name="Vesth T.C."/>
            <person name="Visser J."/>
            <person name="Yu J.-H."/>
            <person name="Zhou M."/>
            <person name="Andersen M.R."/>
            <person name="Archer D.B."/>
            <person name="Baker S.E."/>
            <person name="Benoit I."/>
            <person name="Brakhage A.A."/>
            <person name="Braus G.H."/>
            <person name="Fischer R."/>
            <person name="Frisvad J.C."/>
            <person name="Goldman G.H."/>
            <person name="Houbraken J."/>
            <person name="Oakley B."/>
            <person name="Pocsi I."/>
            <person name="Scazzocchio C."/>
            <person name="Seiboth B."/>
            <person name="vanKuyk P.A."/>
            <person name="Wortman J."/>
            <person name="Dyer P.S."/>
            <person name="Grigoriev I.V."/>
        </authorList>
    </citation>
    <scope>NUCLEOTIDE SEQUENCE [LARGE SCALE GENOMIC DNA]</scope>
    <source>
        <strain evidence="3">ATCC 16872 / CBS 172.66 / WB 5094</strain>
    </source>
</reference>
<protein>
    <submittedName>
        <fullName evidence="2">Uncharacterized protein</fullName>
    </submittedName>
</protein>
<dbReference type="Proteomes" id="UP000184546">
    <property type="component" value="Unassembled WGS sequence"/>
</dbReference>
<evidence type="ECO:0000313" key="3">
    <source>
        <dbReference type="Proteomes" id="UP000184546"/>
    </source>
</evidence>
<gene>
    <name evidence="2" type="ORF">ASPACDRAFT_1871745</name>
</gene>
<feature type="transmembrane region" description="Helical" evidence="1">
    <location>
        <begin position="12"/>
        <end position="32"/>
    </location>
</feature>
<dbReference type="EMBL" id="KV878980">
    <property type="protein sequence ID" value="OJJ98259.1"/>
    <property type="molecule type" value="Genomic_DNA"/>
</dbReference>
<dbReference type="GeneID" id="30971790"/>
<feature type="non-terminal residue" evidence="2">
    <location>
        <position position="1"/>
    </location>
</feature>
<keyword evidence="1" id="KW-0472">Membrane</keyword>
<name>A0A1L9WQ04_ASPA1</name>
<proteinExistence type="predicted"/>